<dbReference type="AlphaFoldDB" id="A0ABD3JS65"/>
<dbReference type="Proteomes" id="UP001634007">
    <property type="component" value="Unassembled WGS sequence"/>
</dbReference>
<reference evidence="2 3" key="1">
    <citation type="submission" date="2024-11" db="EMBL/GenBank/DDBJ databases">
        <title>Chromosome-level genome assembly of Eucalyptus globulus Labill. provides insights into its genome evolution.</title>
        <authorList>
            <person name="Li X."/>
        </authorList>
    </citation>
    <scope>NUCLEOTIDE SEQUENCE [LARGE SCALE GENOMIC DNA]</scope>
    <source>
        <strain evidence="2">CL2024</strain>
        <tissue evidence="2">Fresh tender leaves</tissue>
    </source>
</reference>
<dbReference type="PANTHER" id="PTHR47723:SF19">
    <property type="entry name" value="POLYNUCLEOTIDYL TRANSFERASE, RIBONUCLEASE H-LIKE SUPERFAMILY PROTEIN"/>
    <property type="match status" value="1"/>
</dbReference>
<protein>
    <recommendedName>
        <fullName evidence="1">RNase H type-1 domain-containing protein</fullName>
    </recommendedName>
</protein>
<organism evidence="2 3">
    <name type="scientific">Eucalyptus globulus</name>
    <name type="common">Tasmanian blue gum</name>
    <dbReference type="NCBI Taxonomy" id="34317"/>
    <lineage>
        <taxon>Eukaryota</taxon>
        <taxon>Viridiplantae</taxon>
        <taxon>Streptophyta</taxon>
        <taxon>Embryophyta</taxon>
        <taxon>Tracheophyta</taxon>
        <taxon>Spermatophyta</taxon>
        <taxon>Magnoliopsida</taxon>
        <taxon>eudicotyledons</taxon>
        <taxon>Gunneridae</taxon>
        <taxon>Pentapetalae</taxon>
        <taxon>rosids</taxon>
        <taxon>malvids</taxon>
        <taxon>Myrtales</taxon>
        <taxon>Myrtaceae</taxon>
        <taxon>Myrtoideae</taxon>
        <taxon>Eucalypteae</taxon>
        <taxon>Eucalyptus</taxon>
    </lineage>
</organism>
<dbReference type="InterPro" id="IPR053151">
    <property type="entry name" value="RNase_H-like"/>
</dbReference>
<gene>
    <name evidence="2" type="ORF">ACJRO7_026941</name>
</gene>
<feature type="domain" description="RNase H type-1" evidence="1">
    <location>
        <begin position="25"/>
        <end position="147"/>
    </location>
</feature>
<sequence>MNKPKQSVDLGHFWQPPAPGTLRINIDGAYTSGHTEGSIAFICRDKSGCLQEGLTRSVQAASALQTEAQALIFALRHLLQQGKMSTSLEIDSDCLLLVESLNNHQEPPWEIRPLVYEAVDLCRQFINLNIRFCKRETNCVADWAAKAHNNGTLSPSWAVSPPPPFLSLLISDTVAAACISFPYL</sequence>
<name>A0ABD3JS65_EUCGL</name>
<dbReference type="CDD" id="cd06222">
    <property type="entry name" value="RNase_H_like"/>
    <property type="match status" value="1"/>
</dbReference>
<dbReference type="InterPro" id="IPR036397">
    <property type="entry name" value="RNaseH_sf"/>
</dbReference>
<evidence type="ECO:0000313" key="2">
    <source>
        <dbReference type="EMBL" id="KAL3729872.1"/>
    </source>
</evidence>
<keyword evidence="3" id="KW-1185">Reference proteome</keyword>
<accession>A0ABD3JS65</accession>
<dbReference type="InterPro" id="IPR012337">
    <property type="entry name" value="RNaseH-like_sf"/>
</dbReference>
<dbReference type="InterPro" id="IPR044730">
    <property type="entry name" value="RNase_H-like_dom_plant"/>
</dbReference>
<evidence type="ECO:0000313" key="3">
    <source>
        <dbReference type="Proteomes" id="UP001634007"/>
    </source>
</evidence>
<dbReference type="Gene3D" id="3.30.420.10">
    <property type="entry name" value="Ribonuclease H-like superfamily/Ribonuclease H"/>
    <property type="match status" value="1"/>
</dbReference>
<comment type="caution">
    <text evidence="2">The sequence shown here is derived from an EMBL/GenBank/DDBJ whole genome shotgun (WGS) entry which is preliminary data.</text>
</comment>
<dbReference type="SUPFAM" id="SSF53098">
    <property type="entry name" value="Ribonuclease H-like"/>
    <property type="match status" value="1"/>
</dbReference>
<evidence type="ECO:0000259" key="1">
    <source>
        <dbReference type="Pfam" id="PF13456"/>
    </source>
</evidence>
<proteinExistence type="predicted"/>
<dbReference type="InterPro" id="IPR002156">
    <property type="entry name" value="RNaseH_domain"/>
</dbReference>
<dbReference type="EMBL" id="JBJKBG010000007">
    <property type="protein sequence ID" value="KAL3729872.1"/>
    <property type="molecule type" value="Genomic_DNA"/>
</dbReference>
<dbReference type="Pfam" id="PF13456">
    <property type="entry name" value="RVT_3"/>
    <property type="match status" value="1"/>
</dbReference>
<dbReference type="PANTHER" id="PTHR47723">
    <property type="entry name" value="OS05G0353850 PROTEIN"/>
    <property type="match status" value="1"/>
</dbReference>